<accession>A0AAV4PS06</accession>
<keyword evidence="3" id="KW-1185">Reference proteome</keyword>
<reference evidence="2 3" key="1">
    <citation type="submission" date="2021-06" db="EMBL/GenBank/DDBJ databases">
        <title>Caerostris extrusa draft genome.</title>
        <authorList>
            <person name="Kono N."/>
            <person name="Arakawa K."/>
        </authorList>
    </citation>
    <scope>NUCLEOTIDE SEQUENCE [LARGE SCALE GENOMIC DNA]</scope>
</reference>
<evidence type="ECO:0000313" key="3">
    <source>
        <dbReference type="Proteomes" id="UP001054945"/>
    </source>
</evidence>
<protein>
    <submittedName>
        <fullName evidence="2">Uncharacterized protein</fullName>
    </submittedName>
</protein>
<dbReference type="InterPro" id="IPR028994">
    <property type="entry name" value="Integrin_alpha_N"/>
</dbReference>
<keyword evidence="1" id="KW-0732">Signal</keyword>
<proteinExistence type="predicted"/>
<name>A0AAV4PS06_CAEEX</name>
<feature type="chain" id="PRO_5043775060" evidence="1">
    <location>
        <begin position="25"/>
        <end position="108"/>
    </location>
</feature>
<dbReference type="EMBL" id="BPLR01004935">
    <property type="protein sequence ID" value="GIX98609.1"/>
    <property type="molecule type" value="Genomic_DNA"/>
</dbReference>
<evidence type="ECO:0000256" key="1">
    <source>
        <dbReference type="SAM" id="SignalP"/>
    </source>
</evidence>
<comment type="caution">
    <text evidence="2">The sequence shown here is derived from an EMBL/GenBank/DDBJ whole genome shotgun (WGS) entry which is preliminary data.</text>
</comment>
<evidence type="ECO:0000313" key="2">
    <source>
        <dbReference type="EMBL" id="GIX98609.1"/>
    </source>
</evidence>
<organism evidence="2 3">
    <name type="scientific">Caerostris extrusa</name>
    <name type="common">Bark spider</name>
    <name type="synonym">Caerostris bankana</name>
    <dbReference type="NCBI Taxonomy" id="172846"/>
    <lineage>
        <taxon>Eukaryota</taxon>
        <taxon>Metazoa</taxon>
        <taxon>Ecdysozoa</taxon>
        <taxon>Arthropoda</taxon>
        <taxon>Chelicerata</taxon>
        <taxon>Arachnida</taxon>
        <taxon>Araneae</taxon>
        <taxon>Araneomorphae</taxon>
        <taxon>Entelegynae</taxon>
        <taxon>Araneoidea</taxon>
        <taxon>Araneidae</taxon>
        <taxon>Caerostris</taxon>
    </lineage>
</organism>
<sequence length="108" mass="12224">MPNQISFCHSLLTVTLFLFEYGLCFNLETRLPIIKDGPEGSYFGYSVAQHQIIDEEGRRESVRSPSTTRSETQYLYQLPPENVLELPHPYLVFVVRGGGGCVAYNALH</sequence>
<dbReference type="AlphaFoldDB" id="A0AAV4PS06"/>
<feature type="signal peptide" evidence="1">
    <location>
        <begin position="1"/>
        <end position="24"/>
    </location>
</feature>
<dbReference type="Proteomes" id="UP001054945">
    <property type="component" value="Unassembled WGS sequence"/>
</dbReference>
<gene>
    <name evidence="2" type="ORF">CEXT_280601</name>
</gene>
<dbReference type="Gene3D" id="2.130.10.130">
    <property type="entry name" value="Integrin alpha, N-terminal"/>
    <property type="match status" value="1"/>
</dbReference>